<feature type="compositionally biased region" description="Acidic residues" evidence="2">
    <location>
        <begin position="540"/>
        <end position="550"/>
    </location>
</feature>
<keyword evidence="1" id="KW-0175">Coiled coil</keyword>
<gene>
    <name evidence="4" type="ORF">cand_033340</name>
</gene>
<dbReference type="AlphaFoldDB" id="A0A1J4MFK7"/>
<evidence type="ECO:0000256" key="1">
    <source>
        <dbReference type="SAM" id="Coils"/>
    </source>
</evidence>
<name>A0A1J4MFK7_9CRYT</name>
<feature type="signal peptide" evidence="3">
    <location>
        <begin position="1"/>
        <end position="22"/>
    </location>
</feature>
<dbReference type="Proteomes" id="UP000186804">
    <property type="component" value="Unassembled WGS sequence"/>
</dbReference>
<dbReference type="RefSeq" id="XP_067066811.1">
    <property type="nucleotide sequence ID" value="XM_067213560.1"/>
</dbReference>
<organism evidence="4 5">
    <name type="scientific">Cryptosporidium andersoni</name>
    <dbReference type="NCBI Taxonomy" id="117008"/>
    <lineage>
        <taxon>Eukaryota</taxon>
        <taxon>Sar</taxon>
        <taxon>Alveolata</taxon>
        <taxon>Apicomplexa</taxon>
        <taxon>Conoidasida</taxon>
        <taxon>Coccidia</taxon>
        <taxon>Eucoccidiorida</taxon>
        <taxon>Eimeriorina</taxon>
        <taxon>Cryptosporidiidae</taxon>
        <taxon>Cryptosporidium</taxon>
    </lineage>
</organism>
<keyword evidence="5" id="KW-1185">Reference proteome</keyword>
<dbReference type="EMBL" id="LRBS01000121">
    <property type="protein sequence ID" value="OII71621.1"/>
    <property type="molecule type" value="Genomic_DNA"/>
</dbReference>
<evidence type="ECO:0000256" key="3">
    <source>
        <dbReference type="SAM" id="SignalP"/>
    </source>
</evidence>
<protein>
    <submittedName>
        <fullName evidence="4">Uncharacterized protein</fullName>
    </submittedName>
</protein>
<reference evidence="4 5" key="1">
    <citation type="submission" date="2016-10" db="EMBL/GenBank/DDBJ databases">
        <title>Reductive evolution of mitochondrial metabolism and differential evolution of invasion-related proteins in Cryptosporidium.</title>
        <authorList>
            <person name="Liu S."/>
            <person name="Roellig D.M."/>
            <person name="Guo Y."/>
            <person name="Li N."/>
            <person name="Frace M.A."/>
            <person name="Tang K."/>
            <person name="Zhang L."/>
            <person name="Feng Y."/>
            <person name="Xiao L."/>
        </authorList>
    </citation>
    <scope>NUCLEOTIDE SEQUENCE [LARGE SCALE GENOMIC DNA]</scope>
    <source>
        <strain evidence="4">30847</strain>
    </source>
</reference>
<feature type="region of interest" description="Disordered" evidence="2">
    <location>
        <begin position="525"/>
        <end position="550"/>
    </location>
</feature>
<feature type="coiled-coil region" evidence="1">
    <location>
        <begin position="76"/>
        <end position="103"/>
    </location>
</feature>
<evidence type="ECO:0000313" key="5">
    <source>
        <dbReference type="Proteomes" id="UP000186804"/>
    </source>
</evidence>
<dbReference type="VEuPathDB" id="CryptoDB:cand_033340"/>
<sequence length="550" mass="63196">MNLNIRILILLLVLCEFKFISGDITEVISEQPKSANSKYFQSKWNKLKNSLRNSKLKSSVKISNSVKRSGKDLDIASRNKVKIQELENEIERLNKLRKGTRNPIKKFHLYIKAEYAKSKLKRAKKEALDDIILRELEEDMPIDNSPELLSHEIEESIDEDEMSANRIEIPLHDIEMPIDDIEIPIDEDEMSEDIIEIPKDDIEIPRNDIEIPKDDIEIPRNDAEILIDNTEVPIHEFETSIDEIELPIGEPPTVFIYKDFGSSIKGIEPQDFKEAQIQAELESEIEEGGSNFTKIVGNKEKLGEKVIELIDDESSNKKKSFKNKMFRYLGCSSLFSCHSIKRTKDLNKLQESLEHAKRKLSNSTNIIANRYWGNKVTSLENRINELTSSALDFVESRVKDMTDKVDKTDKETEETIIDGNTDTNKTDKEMEEIIIDGNTDTNKTDKEMEEIIIDGNTDTNKTDKEMEEIIIDGNTDTNKTDKEMEEIIIDGNTDTNKTDKEVEEIIIDGNTDTNKTDKEMEEIIIDGNTDTNKTDKSTDKEEDYETDIDR</sequence>
<keyword evidence="3" id="KW-0732">Signal</keyword>
<accession>A0A1J4MFK7</accession>
<dbReference type="GeneID" id="92367518"/>
<dbReference type="OrthoDB" id="10427465at2759"/>
<proteinExistence type="predicted"/>
<evidence type="ECO:0000313" key="4">
    <source>
        <dbReference type="EMBL" id="OII71621.1"/>
    </source>
</evidence>
<feature type="chain" id="PRO_5012701270" evidence="3">
    <location>
        <begin position="23"/>
        <end position="550"/>
    </location>
</feature>
<comment type="caution">
    <text evidence="4">The sequence shown here is derived from an EMBL/GenBank/DDBJ whole genome shotgun (WGS) entry which is preliminary data.</text>
</comment>
<evidence type="ECO:0000256" key="2">
    <source>
        <dbReference type="SAM" id="MobiDB-lite"/>
    </source>
</evidence>